<name>A0A1G8NR15_9BACI</name>
<dbReference type="STRING" id="930129.SAMN05216352_112100"/>
<sequence>MINRLKQQNVWKWLFIALFIINSGVIIWLFFLFNATPDEPIFPQREQVQETDVEFSIVTDRENLNQLINRYLDELSEGERASYSVELDNKVRLKGSVRAFGQQIPATVILEPEVQENGDLLLKQESISLGKLQLPNRQVLGYIKKNYEMPGWIEVNPDREDIYVAVTDISSYQNIEVKAEQFNLTNDRIAFSIHTPYESLPFNKNKIMNYFQ</sequence>
<dbReference type="Pfam" id="PF09911">
    <property type="entry name" value="DUF2140"/>
    <property type="match status" value="1"/>
</dbReference>
<keyword evidence="1" id="KW-0812">Transmembrane</keyword>
<keyword evidence="1" id="KW-1133">Transmembrane helix</keyword>
<keyword evidence="1" id="KW-0472">Membrane</keyword>
<organism evidence="2 3">
    <name type="scientific">Alteribacillus bidgolensis</name>
    <dbReference type="NCBI Taxonomy" id="930129"/>
    <lineage>
        <taxon>Bacteria</taxon>
        <taxon>Bacillati</taxon>
        <taxon>Bacillota</taxon>
        <taxon>Bacilli</taxon>
        <taxon>Bacillales</taxon>
        <taxon>Bacillaceae</taxon>
        <taxon>Alteribacillus</taxon>
    </lineage>
</organism>
<gene>
    <name evidence="2" type="ORF">SAMN05216352_112100</name>
</gene>
<proteinExistence type="predicted"/>
<dbReference type="EMBL" id="FNDU01000012">
    <property type="protein sequence ID" value="SDI81930.1"/>
    <property type="molecule type" value="Genomic_DNA"/>
</dbReference>
<dbReference type="OrthoDB" id="2412610at2"/>
<accession>A0A1G8NR15</accession>
<dbReference type="RefSeq" id="WP_091587094.1">
    <property type="nucleotide sequence ID" value="NZ_FNDU01000012.1"/>
</dbReference>
<protein>
    <submittedName>
        <fullName evidence="2">Uncharacterized protein YpmS</fullName>
    </submittedName>
</protein>
<keyword evidence="3" id="KW-1185">Reference proteome</keyword>
<evidence type="ECO:0000256" key="1">
    <source>
        <dbReference type="SAM" id="Phobius"/>
    </source>
</evidence>
<reference evidence="2 3" key="1">
    <citation type="submission" date="2016-10" db="EMBL/GenBank/DDBJ databases">
        <authorList>
            <person name="de Groot N.N."/>
        </authorList>
    </citation>
    <scope>NUCLEOTIDE SEQUENCE [LARGE SCALE GENOMIC DNA]</scope>
    <source>
        <strain evidence="3">P4B,CCM 7963,CECT 7998,DSM 25260,IBRC-M 10614,KCTC 13821</strain>
    </source>
</reference>
<dbReference type="AlphaFoldDB" id="A0A1G8NR15"/>
<dbReference type="InterPro" id="IPR018672">
    <property type="entry name" value="DUF2140"/>
</dbReference>
<dbReference type="Proteomes" id="UP000199017">
    <property type="component" value="Unassembled WGS sequence"/>
</dbReference>
<evidence type="ECO:0000313" key="3">
    <source>
        <dbReference type="Proteomes" id="UP000199017"/>
    </source>
</evidence>
<evidence type="ECO:0000313" key="2">
    <source>
        <dbReference type="EMBL" id="SDI81930.1"/>
    </source>
</evidence>
<feature type="transmembrane region" description="Helical" evidence="1">
    <location>
        <begin position="12"/>
        <end position="33"/>
    </location>
</feature>